<name>A0A4U0TXX6_9PEZI</name>
<feature type="transmembrane region" description="Helical" evidence="2">
    <location>
        <begin position="48"/>
        <end position="70"/>
    </location>
</feature>
<keyword evidence="2" id="KW-0812">Transmembrane</keyword>
<evidence type="ECO:0000256" key="2">
    <source>
        <dbReference type="SAM" id="Phobius"/>
    </source>
</evidence>
<organism evidence="3 4">
    <name type="scientific">Friedmanniomyces endolithicus</name>
    <dbReference type="NCBI Taxonomy" id="329885"/>
    <lineage>
        <taxon>Eukaryota</taxon>
        <taxon>Fungi</taxon>
        <taxon>Dikarya</taxon>
        <taxon>Ascomycota</taxon>
        <taxon>Pezizomycotina</taxon>
        <taxon>Dothideomycetes</taxon>
        <taxon>Dothideomycetidae</taxon>
        <taxon>Mycosphaerellales</taxon>
        <taxon>Teratosphaeriaceae</taxon>
        <taxon>Friedmanniomyces</taxon>
    </lineage>
</organism>
<accession>A0A4U0TXX6</accession>
<evidence type="ECO:0000256" key="1">
    <source>
        <dbReference type="SAM" id="MobiDB-lite"/>
    </source>
</evidence>
<dbReference type="Pfam" id="PF12273">
    <property type="entry name" value="RCR"/>
    <property type="match status" value="1"/>
</dbReference>
<dbReference type="Proteomes" id="UP000310066">
    <property type="component" value="Unassembled WGS sequence"/>
</dbReference>
<dbReference type="InterPro" id="IPR020999">
    <property type="entry name" value="Chitin_synth_reg_RCR"/>
</dbReference>
<sequence>MAATTYSLWKRQGGSDNTLGYSGNGSDSYDSGDEYYGDSWWWTPGGMAVRYAIVALLFAFVLLFFVGGYYHGRSRMRRGLPPLAYHRWVVRRYAMRHPQQQQGYVQQQFPPTRGYQMEDYPPAPPAYNNHEAPPPTYQPPEGGSKVMADQAYAYTQPLPQTPGQQAGEGSLMHGAMG</sequence>
<dbReference type="EMBL" id="NAJP01000129">
    <property type="protein sequence ID" value="TKA27288.1"/>
    <property type="molecule type" value="Genomic_DNA"/>
</dbReference>
<comment type="caution">
    <text evidence="3">The sequence shown here is derived from an EMBL/GenBank/DDBJ whole genome shotgun (WGS) entry which is preliminary data.</text>
</comment>
<protein>
    <recommendedName>
        <fullName evidence="5">Ubiquitin-protein ligase sel1</fullName>
    </recommendedName>
</protein>
<keyword evidence="2" id="KW-0472">Membrane</keyword>
<evidence type="ECO:0000313" key="4">
    <source>
        <dbReference type="Proteomes" id="UP000310066"/>
    </source>
</evidence>
<dbReference type="AlphaFoldDB" id="A0A4U0TXX6"/>
<reference evidence="3 4" key="1">
    <citation type="submission" date="2017-03" db="EMBL/GenBank/DDBJ databases">
        <title>Genomes of endolithic fungi from Antarctica.</title>
        <authorList>
            <person name="Coleine C."/>
            <person name="Masonjones S."/>
            <person name="Stajich J.E."/>
        </authorList>
    </citation>
    <scope>NUCLEOTIDE SEQUENCE [LARGE SCALE GENOMIC DNA]</scope>
    <source>
        <strain evidence="3 4">CCFEE 5311</strain>
    </source>
</reference>
<dbReference type="OrthoDB" id="5400539at2759"/>
<gene>
    <name evidence="3" type="ORF">B0A54_16688</name>
</gene>
<evidence type="ECO:0008006" key="5">
    <source>
        <dbReference type="Google" id="ProtNLM"/>
    </source>
</evidence>
<keyword evidence="2" id="KW-1133">Transmembrane helix</keyword>
<evidence type="ECO:0000313" key="3">
    <source>
        <dbReference type="EMBL" id="TKA27288.1"/>
    </source>
</evidence>
<proteinExistence type="predicted"/>
<feature type="region of interest" description="Disordered" evidence="1">
    <location>
        <begin position="158"/>
        <end position="177"/>
    </location>
</feature>